<dbReference type="SMART" id="SM01366">
    <property type="entry name" value="c-clamp"/>
    <property type="match status" value="1"/>
</dbReference>
<evidence type="ECO:0000256" key="9">
    <source>
        <dbReference type="PROSITE-ProRule" id="PRU00267"/>
    </source>
</evidence>
<comment type="subcellular location">
    <subcellularLocation>
        <location evidence="1">Nucleus</location>
    </subcellularLocation>
</comment>
<feature type="compositionally biased region" description="Low complexity" evidence="10">
    <location>
        <begin position="509"/>
        <end position="537"/>
    </location>
</feature>
<dbReference type="GO" id="GO:0000978">
    <property type="term" value="F:RNA polymerase II cis-regulatory region sequence-specific DNA binding"/>
    <property type="evidence" value="ECO:0007669"/>
    <property type="project" value="TreeGrafter"/>
</dbReference>
<dbReference type="InterPro" id="IPR024940">
    <property type="entry name" value="TCF/LEF"/>
</dbReference>
<dbReference type="SMART" id="SM00398">
    <property type="entry name" value="HMG"/>
    <property type="match status" value="1"/>
</dbReference>
<dbReference type="PANTHER" id="PTHR10373:SF38">
    <property type="entry name" value="PROTEIN PANGOLIN, ISOFORM J"/>
    <property type="match status" value="1"/>
</dbReference>
<protein>
    <submittedName>
        <fullName evidence="13">HMG box domain-containing protein</fullName>
    </submittedName>
</protein>
<proteinExistence type="inferred from homology"/>
<evidence type="ECO:0000256" key="8">
    <source>
        <dbReference type="ARBA" id="ARBA00023242"/>
    </source>
</evidence>
<feature type="compositionally biased region" description="Polar residues" evidence="10">
    <location>
        <begin position="278"/>
        <end position="291"/>
    </location>
</feature>
<feature type="domain" description="HMG box" evidence="11">
    <location>
        <begin position="316"/>
        <end position="386"/>
    </location>
</feature>
<dbReference type="GO" id="GO:0060070">
    <property type="term" value="P:canonical Wnt signaling pathway"/>
    <property type="evidence" value="ECO:0007669"/>
    <property type="project" value="TreeGrafter"/>
</dbReference>
<dbReference type="Gene3D" id="1.10.30.10">
    <property type="entry name" value="High mobility group box domain"/>
    <property type="match status" value="1"/>
</dbReference>
<comment type="similarity">
    <text evidence="2">Belongs to the TCF/LEF family.</text>
</comment>
<dbReference type="WBParaSite" id="Gr19_v10_g10527.t2">
    <property type="protein sequence ID" value="Gr19_v10_g10527.t2"/>
    <property type="gene ID" value="Gr19_v10_g10527"/>
</dbReference>
<dbReference type="Proteomes" id="UP000887572">
    <property type="component" value="Unplaced"/>
</dbReference>
<feature type="compositionally biased region" description="Polar residues" evidence="10">
    <location>
        <begin position="225"/>
        <end position="235"/>
    </location>
</feature>
<dbReference type="GO" id="GO:0000981">
    <property type="term" value="F:DNA-binding transcription factor activity, RNA polymerase II-specific"/>
    <property type="evidence" value="ECO:0007669"/>
    <property type="project" value="TreeGrafter"/>
</dbReference>
<evidence type="ECO:0000259" key="11">
    <source>
        <dbReference type="PROSITE" id="PS50118"/>
    </source>
</evidence>
<keyword evidence="3" id="KW-0879">Wnt signaling pathway</keyword>
<evidence type="ECO:0000256" key="3">
    <source>
        <dbReference type="ARBA" id="ARBA00022687"/>
    </source>
</evidence>
<accession>A0A914GUK0</accession>
<evidence type="ECO:0000256" key="2">
    <source>
        <dbReference type="ARBA" id="ARBA00006569"/>
    </source>
</evidence>
<feature type="region of interest" description="Disordered" evidence="10">
    <location>
        <begin position="490"/>
        <end position="547"/>
    </location>
</feature>
<name>A0A914GUK0_GLORO</name>
<evidence type="ECO:0000256" key="7">
    <source>
        <dbReference type="ARBA" id="ARBA00023163"/>
    </source>
</evidence>
<dbReference type="AlphaFoldDB" id="A0A914GUK0"/>
<evidence type="ECO:0000256" key="10">
    <source>
        <dbReference type="SAM" id="MobiDB-lite"/>
    </source>
</evidence>
<keyword evidence="4" id="KW-0805">Transcription regulation</keyword>
<keyword evidence="6" id="KW-0010">Activator</keyword>
<organism evidence="12 13">
    <name type="scientific">Globodera rostochiensis</name>
    <name type="common">Golden nematode worm</name>
    <name type="synonym">Heterodera rostochiensis</name>
    <dbReference type="NCBI Taxonomy" id="31243"/>
    <lineage>
        <taxon>Eukaryota</taxon>
        <taxon>Metazoa</taxon>
        <taxon>Ecdysozoa</taxon>
        <taxon>Nematoda</taxon>
        <taxon>Chromadorea</taxon>
        <taxon>Rhabditida</taxon>
        <taxon>Tylenchina</taxon>
        <taxon>Tylenchomorpha</taxon>
        <taxon>Tylenchoidea</taxon>
        <taxon>Heteroderidae</taxon>
        <taxon>Heteroderinae</taxon>
        <taxon>Globodera</taxon>
    </lineage>
</organism>
<feature type="region of interest" description="Disordered" evidence="10">
    <location>
        <begin position="222"/>
        <end position="318"/>
    </location>
</feature>
<dbReference type="Pfam" id="PF00505">
    <property type="entry name" value="HMG_box"/>
    <property type="match status" value="1"/>
</dbReference>
<evidence type="ECO:0000313" key="12">
    <source>
        <dbReference type="Proteomes" id="UP000887572"/>
    </source>
</evidence>
<feature type="compositionally biased region" description="Basic and acidic residues" evidence="10">
    <location>
        <begin position="293"/>
        <end position="314"/>
    </location>
</feature>
<keyword evidence="12" id="KW-1185">Reference proteome</keyword>
<evidence type="ECO:0000256" key="5">
    <source>
        <dbReference type="ARBA" id="ARBA00023125"/>
    </source>
</evidence>
<keyword evidence="7" id="KW-0804">Transcription</keyword>
<feature type="compositionally biased region" description="Polar residues" evidence="10">
    <location>
        <begin position="247"/>
        <end position="262"/>
    </location>
</feature>
<feature type="DNA-binding region" description="HMG box" evidence="9">
    <location>
        <begin position="316"/>
        <end position="386"/>
    </location>
</feature>
<dbReference type="PROSITE" id="PS50118">
    <property type="entry name" value="HMG_BOX_2"/>
    <property type="match status" value="1"/>
</dbReference>
<evidence type="ECO:0000256" key="4">
    <source>
        <dbReference type="ARBA" id="ARBA00023015"/>
    </source>
</evidence>
<dbReference type="PANTHER" id="PTHR10373">
    <property type="entry name" value="TRANSCRIPTION FACTOR 7 FAMILY MEMBER"/>
    <property type="match status" value="1"/>
</dbReference>
<dbReference type="SUPFAM" id="SSF47095">
    <property type="entry name" value="HMG-box"/>
    <property type="match status" value="1"/>
</dbReference>
<reference evidence="13" key="1">
    <citation type="submission" date="2022-11" db="UniProtKB">
        <authorList>
            <consortium name="WormBaseParasite"/>
        </authorList>
    </citation>
    <scope>IDENTIFICATION</scope>
</reference>
<evidence type="ECO:0000256" key="1">
    <source>
        <dbReference type="ARBA" id="ARBA00004123"/>
    </source>
</evidence>
<dbReference type="GO" id="GO:0000785">
    <property type="term" value="C:chromatin"/>
    <property type="evidence" value="ECO:0007669"/>
    <property type="project" value="TreeGrafter"/>
</dbReference>
<sequence length="650" mass="71497">MGKTNASLSQLTFFRSLVILCKQKWILSFLPSNTLTFALSFRQLLIISSIHHHHHFITRLPPSSIGSARPSAQLSRLCGGAGPSVVDEEAADEVKVFRSNNAEDDPTEMAGSSADLDADKQELAMEADIETQSNNGQAFNPLANPLSGPLPWPSPGSNFLFSQFLAAASLSPVYGPTIHKMATAMARQQLVNAAATAAFVAQHSPNYVNLGTSFGANPFERPPNFFSQPSTPSTTQGGGHHARNGQLGHQTSIGTQQMNSPMSALGGGFGGMSLATGEVSQQHKGTPSQMRTPKREKAERKERQQQHQREEKKDHIKKPMNAFMLFMKANRHKYLEESTDKRKQSAELNKELGQIWQQMSREAQQPYYEMAQKAKEEHARMVQEQFNPHPQWSARENYAIHKRAKKKRIREKSVDNNEQKKCRARFGVDNQAKWCKHCRRKKRCLNVLRDSDSPVQVSSTTNSTTPLSIGLPSSAHFGGTHLGALFGSVHQQQLDSPSRKDRDAAGAPTTSSSTNNSERTTLSRCSSAQSSGAEFSSNGSNGQEEGNAMEDKDRTMMANGEGMETALVKKKEGTTSKGFKLEVDQNQQQLSANQTPLPHHLTSAGSSSLTNMAKPLSNLQHPSAFQMSPAFPFPSNFAQNPFISPFSRFF</sequence>
<dbReference type="InterPro" id="IPR009071">
    <property type="entry name" value="HMG_box_dom"/>
</dbReference>
<dbReference type="GO" id="GO:1990907">
    <property type="term" value="C:beta-catenin-TCF complex"/>
    <property type="evidence" value="ECO:0007669"/>
    <property type="project" value="TreeGrafter"/>
</dbReference>
<dbReference type="InterPro" id="IPR036910">
    <property type="entry name" value="HMG_box_dom_sf"/>
</dbReference>
<evidence type="ECO:0000256" key="6">
    <source>
        <dbReference type="ARBA" id="ARBA00023159"/>
    </source>
</evidence>
<keyword evidence="5 9" id="KW-0238">DNA-binding</keyword>
<keyword evidence="8 9" id="KW-0539">Nucleus</keyword>
<evidence type="ECO:0000313" key="13">
    <source>
        <dbReference type="WBParaSite" id="Gr19_v10_g10527.t2"/>
    </source>
</evidence>